<evidence type="ECO:0000313" key="1">
    <source>
        <dbReference type="EMBL" id="AAO73285.1"/>
    </source>
</evidence>
<gene>
    <name evidence="1" type="primary">OSJNBb0043P23.16</name>
</gene>
<dbReference type="EMBL" id="AC099324">
    <property type="protein sequence ID" value="AAO73285.1"/>
    <property type="molecule type" value="Genomic_DNA"/>
</dbReference>
<proteinExistence type="predicted"/>
<accession>Q84SN8</accession>
<sequence>MAAGQIEDAYELWGEATDVQEWRFLIRCPEESTGSSDKQPSTKVEGQKPLLMEGGEGSLQHWKYYFILASLLLMLSNCRLYPYIRGYQIPMGKRITVHVCF</sequence>
<evidence type="ECO:0000313" key="2">
    <source>
        <dbReference type="Proteomes" id="UP000000763"/>
    </source>
</evidence>
<name>Q84SN8_ORYSJ</name>
<protein>
    <submittedName>
        <fullName evidence="1">Uncharacterized protein</fullName>
    </submittedName>
</protein>
<dbReference type="AlphaFoldDB" id="Q84SN8"/>
<reference evidence="2" key="2">
    <citation type="journal article" date="2008" name="Nucleic Acids Res.">
        <title>The rice annotation project database (RAP-DB): 2008 update.</title>
        <authorList>
            <consortium name="The rice annotation project (RAP)"/>
        </authorList>
    </citation>
    <scope>GENOME REANNOTATION</scope>
    <source>
        <strain evidence="2">cv. Nipponbare</strain>
    </source>
</reference>
<reference evidence="2" key="1">
    <citation type="journal article" date="2005" name="Nature">
        <title>The map-based sequence of the rice genome.</title>
        <authorList>
            <consortium name="International rice genome sequencing project (IRGSP)"/>
            <person name="Matsumoto T."/>
            <person name="Wu J."/>
            <person name="Kanamori H."/>
            <person name="Katayose Y."/>
            <person name="Fujisawa M."/>
            <person name="Namiki N."/>
            <person name="Mizuno H."/>
            <person name="Yamamoto K."/>
            <person name="Antonio B.A."/>
            <person name="Baba T."/>
            <person name="Sakata K."/>
            <person name="Nagamura Y."/>
            <person name="Aoki H."/>
            <person name="Arikawa K."/>
            <person name="Arita K."/>
            <person name="Bito T."/>
            <person name="Chiden Y."/>
            <person name="Fujitsuka N."/>
            <person name="Fukunaka R."/>
            <person name="Hamada M."/>
            <person name="Harada C."/>
            <person name="Hayashi A."/>
            <person name="Hijishita S."/>
            <person name="Honda M."/>
            <person name="Hosokawa S."/>
            <person name="Ichikawa Y."/>
            <person name="Idonuma A."/>
            <person name="Iijima M."/>
            <person name="Ikeda M."/>
            <person name="Ikeno M."/>
            <person name="Ito K."/>
            <person name="Ito S."/>
            <person name="Ito T."/>
            <person name="Ito Y."/>
            <person name="Ito Y."/>
            <person name="Iwabuchi A."/>
            <person name="Kamiya K."/>
            <person name="Karasawa W."/>
            <person name="Kurita K."/>
            <person name="Katagiri S."/>
            <person name="Kikuta A."/>
            <person name="Kobayashi H."/>
            <person name="Kobayashi N."/>
            <person name="Machita K."/>
            <person name="Maehara T."/>
            <person name="Masukawa M."/>
            <person name="Mizubayashi T."/>
            <person name="Mukai Y."/>
            <person name="Nagasaki H."/>
            <person name="Nagata Y."/>
            <person name="Naito S."/>
            <person name="Nakashima M."/>
            <person name="Nakama Y."/>
            <person name="Nakamichi Y."/>
            <person name="Nakamura M."/>
            <person name="Meguro A."/>
            <person name="Negishi M."/>
            <person name="Ohta I."/>
            <person name="Ohta T."/>
            <person name="Okamoto M."/>
            <person name="Ono N."/>
            <person name="Saji S."/>
            <person name="Sakaguchi M."/>
            <person name="Sakai K."/>
            <person name="Shibata M."/>
            <person name="Shimokawa T."/>
            <person name="Song J."/>
            <person name="Takazaki Y."/>
            <person name="Terasawa K."/>
            <person name="Tsugane M."/>
            <person name="Tsuji K."/>
            <person name="Ueda S."/>
            <person name="Waki K."/>
            <person name="Yamagata H."/>
            <person name="Yamamoto M."/>
            <person name="Yamamoto S."/>
            <person name="Yamane H."/>
            <person name="Yoshiki S."/>
            <person name="Yoshihara R."/>
            <person name="Yukawa K."/>
            <person name="Zhong H."/>
            <person name="Yano M."/>
            <person name="Yuan Q."/>
            <person name="Ouyang S."/>
            <person name="Liu J."/>
            <person name="Jones K.M."/>
            <person name="Gansberger K."/>
            <person name="Moffat K."/>
            <person name="Hill J."/>
            <person name="Bera J."/>
            <person name="Fadrosh D."/>
            <person name="Jin S."/>
            <person name="Johri S."/>
            <person name="Kim M."/>
            <person name="Overton L."/>
            <person name="Reardon M."/>
            <person name="Tsitrin T."/>
            <person name="Vuong H."/>
            <person name="Weaver B."/>
            <person name="Ciecko A."/>
            <person name="Tallon L."/>
            <person name="Jackson J."/>
            <person name="Pai G."/>
            <person name="Aken S.V."/>
            <person name="Utterback T."/>
            <person name="Reidmuller S."/>
            <person name="Feldblyum T."/>
            <person name="Hsiao J."/>
            <person name="Zismann V."/>
            <person name="Iobst S."/>
            <person name="de Vazeille A.R."/>
            <person name="Buell C.R."/>
            <person name="Ying K."/>
            <person name="Li Y."/>
            <person name="Lu T."/>
            <person name="Huang Y."/>
            <person name="Zhao Q."/>
            <person name="Feng Q."/>
            <person name="Zhang L."/>
            <person name="Zhu J."/>
            <person name="Weng Q."/>
            <person name="Mu J."/>
            <person name="Lu Y."/>
            <person name="Fan D."/>
            <person name="Liu Y."/>
            <person name="Guan J."/>
            <person name="Zhang Y."/>
            <person name="Yu S."/>
            <person name="Liu X."/>
            <person name="Zhang Y."/>
            <person name="Hong G."/>
            <person name="Han B."/>
            <person name="Choisne N."/>
            <person name="Demange N."/>
            <person name="Orjeda G."/>
            <person name="Samain S."/>
            <person name="Cattolico L."/>
            <person name="Pelletier E."/>
            <person name="Couloux A."/>
            <person name="Segurens B."/>
            <person name="Wincker P."/>
            <person name="D'Hont A."/>
            <person name="Scarpelli C."/>
            <person name="Weissenbach J."/>
            <person name="Salanoubat M."/>
            <person name="Quetier F."/>
            <person name="Yu Y."/>
            <person name="Kim H.R."/>
            <person name="Rambo T."/>
            <person name="Currie J."/>
            <person name="Collura K."/>
            <person name="Luo M."/>
            <person name="Yang T."/>
            <person name="Ammiraju J.S.S."/>
            <person name="Engler F."/>
            <person name="Soderlund C."/>
            <person name="Wing R.A."/>
            <person name="Palmer L.E."/>
            <person name="de la Bastide M."/>
            <person name="Spiegel L."/>
            <person name="Nascimento L."/>
            <person name="Zutavern T."/>
            <person name="O'Shaughnessy A."/>
            <person name="Dike S."/>
            <person name="Dedhia N."/>
            <person name="Preston R."/>
            <person name="Balija V."/>
            <person name="McCombie W.R."/>
            <person name="Chow T."/>
            <person name="Chen H."/>
            <person name="Chung M."/>
            <person name="Chen C."/>
            <person name="Shaw J."/>
            <person name="Wu H."/>
            <person name="Hsiao K."/>
            <person name="Chao Y."/>
            <person name="Chu M."/>
            <person name="Cheng C."/>
            <person name="Hour A."/>
            <person name="Lee P."/>
            <person name="Lin S."/>
            <person name="Lin Y."/>
            <person name="Liou J."/>
            <person name="Liu S."/>
            <person name="Hsing Y."/>
            <person name="Raghuvanshi S."/>
            <person name="Mohanty A."/>
            <person name="Bharti A.K."/>
            <person name="Gaur A."/>
            <person name="Gupta V."/>
            <person name="Kumar D."/>
            <person name="Ravi V."/>
            <person name="Vij S."/>
            <person name="Kapur A."/>
            <person name="Khurana P."/>
            <person name="Khurana P."/>
            <person name="Khurana J.P."/>
            <person name="Tyagi A.K."/>
            <person name="Gaikwad K."/>
            <person name="Singh A."/>
            <person name="Dalal V."/>
            <person name="Srivastava S."/>
            <person name="Dixit A."/>
            <person name="Pal A.K."/>
            <person name="Ghazi I.A."/>
            <person name="Yadav M."/>
            <person name="Pandit A."/>
            <person name="Bhargava A."/>
            <person name="Sureshbabu K."/>
            <person name="Batra K."/>
            <person name="Sharma T.R."/>
            <person name="Mohapatra T."/>
            <person name="Singh N.K."/>
            <person name="Messing J."/>
            <person name="Nelson A.B."/>
            <person name="Fuks G."/>
            <person name="Kavchok S."/>
            <person name="Keizer G."/>
            <person name="Linton E."/>
            <person name="Llaca V."/>
            <person name="Song R."/>
            <person name="Tanyolac B."/>
            <person name="Young S."/>
            <person name="Ho-Il K."/>
            <person name="Hahn J.H."/>
            <person name="Sangsakoo G."/>
            <person name="Vanavichit A."/>
            <person name="de Mattos Luiz.A.T."/>
            <person name="Zimmer P.D."/>
            <person name="Malone G."/>
            <person name="Dellagostin O."/>
            <person name="de Oliveira A.C."/>
            <person name="Bevan M."/>
            <person name="Bancroft I."/>
            <person name="Minx P."/>
            <person name="Cordum H."/>
            <person name="Wilson R."/>
            <person name="Cheng Z."/>
            <person name="Jin W."/>
            <person name="Jiang J."/>
            <person name="Leong S.A."/>
            <person name="Iwama H."/>
            <person name="Gojobori T."/>
            <person name="Itoh T."/>
            <person name="Niimura Y."/>
            <person name="Fujii Y."/>
            <person name="Habara T."/>
            <person name="Sakai H."/>
            <person name="Sato Y."/>
            <person name="Wilson G."/>
            <person name="Kumar K."/>
            <person name="McCouch S."/>
            <person name="Juretic N."/>
            <person name="Hoen D."/>
            <person name="Wright S."/>
            <person name="Bruskiewich R."/>
            <person name="Bureau T."/>
            <person name="Miyao A."/>
            <person name="Hirochika H."/>
            <person name="Nishikawa T."/>
            <person name="Kadowaki K."/>
            <person name="Sugiura M."/>
            <person name="Burr B."/>
            <person name="Sasaki T."/>
        </authorList>
    </citation>
    <scope>NUCLEOTIDE SEQUENCE [LARGE SCALE GENOMIC DNA]</scope>
    <source>
        <strain evidence="2">cv. Nipponbare</strain>
    </source>
</reference>
<organism evidence="1 2">
    <name type="scientific">Oryza sativa subsp. japonica</name>
    <name type="common">Rice</name>
    <dbReference type="NCBI Taxonomy" id="39947"/>
    <lineage>
        <taxon>Eukaryota</taxon>
        <taxon>Viridiplantae</taxon>
        <taxon>Streptophyta</taxon>
        <taxon>Embryophyta</taxon>
        <taxon>Tracheophyta</taxon>
        <taxon>Spermatophyta</taxon>
        <taxon>Magnoliopsida</taxon>
        <taxon>Liliopsida</taxon>
        <taxon>Poales</taxon>
        <taxon>Poaceae</taxon>
        <taxon>BOP clade</taxon>
        <taxon>Oryzoideae</taxon>
        <taxon>Oryzeae</taxon>
        <taxon>Oryzinae</taxon>
        <taxon>Oryza</taxon>
        <taxon>Oryza sativa</taxon>
    </lineage>
</organism>
<dbReference type="Proteomes" id="UP000000763">
    <property type="component" value="Chromosome 3"/>
</dbReference>